<proteinExistence type="predicted"/>
<feature type="region of interest" description="Disordered" evidence="1">
    <location>
        <begin position="488"/>
        <end position="511"/>
    </location>
</feature>
<dbReference type="GO" id="GO:0030466">
    <property type="term" value="P:silent mating-type cassette heterochromatin formation"/>
    <property type="evidence" value="ECO:0007669"/>
    <property type="project" value="EnsemblFungi"/>
</dbReference>
<dbReference type="GO" id="GO:0006357">
    <property type="term" value="P:regulation of transcription by RNA polymerase II"/>
    <property type="evidence" value="ECO:0007669"/>
    <property type="project" value="EnsemblFungi"/>
</dbReference>
<dbReference type="VEuPathDB" id="FungiDB:CAGL0D03652g"/>
<dbReference type="GO" id="GO:0000781">
    <property type="term" value="C:chromosome, telomeric region"/>
    <property type="evidence" value="ECO:0007669"/>
    <property type="project" value="GOC"/>
</dbReference>
<evidence type="ECO:0000313" key="3">
    <source>
        <dbReference type="EMBL" id="KTB01285.1"/>
    </source>
</evidence>
<dbReference type="OMA" id="RQTNPMP"/>
<dbReference type="InterPro" id="IPR042403">
    <property type="entry name" value="Spt21/Ams2"/>
</dbReference>
<dbReference type="GO" id="GO:0031509">
    <property type="term" value="P:subtelomeric heterochromatin formation"/>
    <property type="evidence" value="ECO:0007669"/>
    <property type="project" value="EnsemblFungi"/>
</dbReference>
<dbReference type="AlphaFoldDB" id="A0A0W0E1W7"/>
<name>A0A0W0E1W7_CANGB</name>
<dbReference type="PhylomeDB" id="A0A0W0E1W7"/>
<dbReference type="VEuPathDB" id="FungiDB:GWK60_D03817"/>
<evidence type="ECO:0000313" key="4">
    <source>
        <dbReference type="Proteomes" id="UP000054886"/>
    </source>
</evidence>
<feature type="region of interest" description="Disordered" evidence="1">
    <location>
        <begin position="241"/>
        <end position="265"/>
    </location>
</feature>
<feature type="domain" description="Ams2/SPT21 N-terminal" evidence="2">
    <location>
        <begin position="60"/>
        <end position="180"/>
    </location>
</feature>
<feature type="compositionally biased region" description="Basic and acidic residues" evidence="1">
    <location>
        <begin position="313"/>
        <end position="330"/>
    </location>
</feature>
<evidence type="ECO:0000259" key="2">
    <source>
        <dbReference type="Pfam" id="PF25823"/>
    </source>
</evidence>
<feature type="region of interest" description="Disordered" evidence="1">
    <location>
        <begin position="590"/>
        <end position="689"/>
    </location>
</feature>
<dbReference type="EMBL" id="LLZZ01000131">
    <property type="protein sequence ID" value="KTB01285.1"/>
    <property type="molecule type" value="Genomic_DNA"/>
</dbReference>
<comment type="caution">
    <text evidence="3">The sequence shown here is derived from an EMBL/GenBank/DDBJ whole genome shotgun (WGS) entry which is preliminary data.</text>
</comment>
<dbReference type="GO" id="GO:0000183">
    <property type="term" value="P:rDNA heterochromatin formation"/>
    <property type="evidence" value="ECO:0007669"/>
    <property type="project" value="EnsemblFungi"/>
</dbReference>
<dbReference type="InterPro" id="IPR057725">
    <property type="entry name" value="Ams2-SPT21_N"/>
</dbReference>
<feature type="compositionally biased region" description="Polar residues" evidence="1">
    <location>
        <begin position="590"/>
        <end position="607"/>
    </location>
</feature>
<feature type="compositionally biased region" description="Low complexity" evidence="1">
    <location>
        <begin position="339"/>
        <end position="354"/>
    </location>
</feature>
<feature type="region of interest" description="Disordered" evidence="1">
    <location>
        <begin position="301"/>
        <end position="377"/>
    </location>
</feature>
<feature type="compositionally biased region" description="Polar residues" evidence="1">
    <location>
        <begin position="642"/>
        <end position="657"/>
    </location>
</feature>
<reference evidence="3 4" key="1">
    <citation type="submission" date="2015-10" db="EMBL/GenBank/DDBJ databases">
        <title>Draft genomes sequences of Candida glabrata isolates 1A, 1B, 2A, 2B, 3A and 3B.</title>
        <authorList>
            <person name="Haavelsrud O.E."/>
            <person name="Gaustad P."/>
        </authorList>
    </citation>
    <scope>NUCLEOTIDE SEQUENCE [LARGE SCALE GENOMIC DNA]</scope>
    <source>
        <strain evidence="3">910700640</strain>
    </source>
</reference>
<dbReference type="VEuPathDB" id="FungiDB:B1J91_D03652g"/>
<dbReference type="PANTHER" id="PTHR39147">
    <property type="entry name" value="PROTEIN SPT21"/>
    <property type="match status" value="1"/>
</dbReference>
<accession>A0A0W0E1W7</accession>
<evidence type="ECO:0000256" key="1">
    <source>
        <dbReference type="SAM" id="MobiDB-lite"/>
    </source>
</evidence>
<feature type="compositionally biased region" description="Polar residues" evidence="1">
    <location>
        <begin position="247"/>
        <end position="257"/>
    </location>
</feature>
<protein>
    <submittedName>
        <fullName evidence="3">Protein SPT21</fullName>
    </submittedName>
</protein>
<feature type="compositionally biased region" description="Low complexity" evidence="1">
    <location>
        <begin position="301"/>
        <end position="312"/>
    </location>
</feature>
<gene>
    <name evidence="3" type="ORF">AO440_000767</name>
</gene>
<dbReference type="VEuPathDB" id="FungiDB:GVI51_D03597"/>
<organism evidence="3 4">
    <name type="scientific">Candida glabrata</name>
    <name type="common">Yeast</name>
    <name type="synonym">Torulopsis glabrata</name>
    <dbReference type="NCBI Taxonomy" id="5478"/>
    <lineage>
        <taxon>Eukaryota</taxon>
        <taxon>Fungi</taxon>
        <taxon>Dikarya</taxon>
        <taxon>Ascomycota</taxon>
        <taxon>Saccharomycotina</taxon>
        <taxon>Saccharomycetes</taxon>
        <taxon>Saccharomycetales</taxon>
        <taxon>Saccharomycetaceae</taxon>
        <taxon>Nakaseomyces</taxon>
    </lineage>
</organism>
<sequence length="689" mass="76298">MSADTRMTLKILYSLDNGAAGSYLARSKTPHLVKVLNIPDPNAVPVGRMVTEGDGMAMLRVGAVHISSVLQEIYNNSPEVLSALDSGCGQDYNLYYRDICETDEPLVSLGLLSHIRKTVDSDRKELAGNDADEDLDEDFVVTGRVCSNLSALLRRSYSGMSKKVSSTPQETLEVKLRFTKIYNTASLKPDNEVKVRRVTKEPSLPQPKVVETTPIVNQPKQVINRNKGRVVTKHVQQMNAPPLGAANVNTNRRQTNPMPAPKAKRTQSLPIWNLKPGGSNNSYLKNSIAHKIYMADRQLDNSSNTTTVSNSVAEHESKPTDDDKVSKRFDFMLSKKKGNSGSKNVTKKSSSNSKKTTEKDNQSQNKSVKKAKAKTTEFRKPSLSINQDFNLPYPNLLGETTPQADLFINNKINDDINDKENIPPHSDSDNYDISSELDMIAFDNMTMKGDMNWLNTYDAFEYQNAHLNLQNSKGFNSTPQDANTCNTVNIENDDDDEISAGTRMDDVNINSDGYRSKSSAYAQTDIDKTSPIDNMSGSAITNLNRNSTDVDKKDKNKMVLNIEVDDDDDDDDNMNANTTSAAAMNSTPIEQSTIRKVSTTRRSISTIQEEDQDEADEDKRMSKKRKTIPSSPSMMFSYHDGSPSSEITNELFTSFINNGIEGEEDNQDTPATICPSSDPAIGQKETPLV</sequence>
<dbReference type="Proteomes" id="UP000054886">
    <property type="component" value="Unassembled WGS sequence"/>
</dbReference>
<dbReference type="PANTHER" id="PTHR39147:SF1">
    <property type="entry name" value="PROTEIN SPT21"/>
    <property type="match status" value="1"/>
</dbReference>
<dbReference type="Pfam" id="PF25823">
    <property type="entry name" value="Ams2-SPT21_N"/>
    <property type="match status" value="1"/>
</dbReference>